<keyword evidence="2" id="KW-1185">Reference proteome</keyword>
<reference evidence="1" key="1">
    <citation type="submission" date="2022-04" db="EMBL/GenBank/DDBJ databases">
        <title>Genome of the entomopathogenic fungus Entomophthora muscae.</title>
        <authorList>
            <person name="Elya C."/>
            <person name="Lovett B.R."/>
            <person name="Lee E."/>
            <person name="Macias A.M."/>
            <person name="Hajek A.E."/>
            <person name="De Bivort B.L."/>
            <person name="Kasson M.T."/>
            <person name="De Fine Licht H.H."/>
            <person name="Stajich J.E."/>
        </authorList>
    </citation>
    <scope>NUCLEOTIDE SEQUENCE</scope>
    <source>
        <strain evidence="1">Berkeley</strain>
    </source>
</reference>
<comment type="caution">
    <text evidence="1">The sequence shown here is derived from an EMBL/GenBank/DDBJ whole genome shotgun (WGS) entry which is preliminary data.</text>
</comment>
<evidence type="ECO:0000313" key="2">
    <source>
        <dbReference type="Proteomes" id="UP001165960"/>
    </source>
</evidence>
<accession>A0ACC2S9A0</accession>
<evidence type="ECO:0000313" key="1">
    <source>
        <dbReference type="EMBL" id="KAJ9058910.1"/>
    </source>
</evidence>
<gene>
    <name evidence="1" type="primary">COX6_1</name>
    <name evidence="1" type="ORF">DSO57_1007586</name>
</gene>
<sequence length="139" mass="16095">MFRRAAFNLLKSSPSSIRPVAPIRFPASIISAKRCYSDHSETFEEFTVRYVKFFEQVDDTFELQRGLNNCFSYDLVPAPSVIEAALKASRRVNDYGTAVRIFEGIKDKVETEDQYKAYLDELKPLREELNIHTKEELGY</sequence>
<protein>
    <submittedName>
        <fullName evidence="1">Cytochrome c oxidase subunit 6</fullName>
    </submittedName>
</protein>
<dbReference type="EMBL" id="QTSX02005702">
    <property type="protein sequence ID" value="KAJ9058910.1"/>
    <property type="molecule type" value="Genomic_DNA"/>
</dbReference>
<dbReference type="Proteomes" id="UP001165960">
    <property type="component" value="Unassembled WGS sequence"/>
</dbReference>
<organism evidence="1 2">
    <name type="scientific">Entomophthora muscae</name>
    <dbReference type="NCBI Taxonomy" id="34485"/>
    <lineage>
        <taxon>Eukaryota</taxon>
        <taxon>Fungi</taxon>
        <taxon>Fungi incertae sedis</taxon>
        <taxon>Zoopagomycota</taxon>
        <taxon>Entomophthoromycotina</taxon>
        <taxon>Entomophthoromycetes</taxon>
        <taxon>Entomophthorales</taxon>
        <taxon>Entomophthoraceae</taxon>
        <taxon>Entomophthora</taxon>
    </lineage>
</organism>
<proteinExistence type="predicted"/>
<name>A0ACC2S9A0_9FUNG</name>